<dbReference type="Pfam" id="PF01756">
    <property type="entry name" value="ACOX"/>
    <property type="match status" value="1"/>
</dbReference>
<keyword evidence="6" id="KW-0276">Fatty acid metabolism</keyword>
<evidence type="ECO:0000256" key="10">
    <source>
        <dbReference type="PIRNR" id="PIRNR000168"/>
    </source>
</evidence>
<evidence type="ECO:0000256" key="12">
    <source>
        <dbReference type="PIRSR" id="PIRSR000168-2"/>
    </source>
</evidence>
<dbReference type="Proteomes" id="UP000009168">
    <property type="component" value="Unassembled WGS sequence"/>
</dbReference>
<protein>
    <recommendedName>
        <fullName evidence="10">Acyl-coenzyme A oxidase</fullName>
    </recommendedName>
</protein>
<dbReference type="PANTHER" id="PTHR10909">
    <property type="entry name" value="ELECTRON TRANSPORT OXIDOREDUCTASE"/>
    <property type="match status" value="1"/>
</dbReference>
<dbReference type="SUPFAM" id="SSF47203">
    <property type="entry name" value="Acyl-CoA dehydrogenase C-terminal domain-like"/>
    <property type="match status" value="2"/>
</dbReference>
<evidence type="ECO:0000256" key="5">
    <source>
        <dbReference type="ARBA" id="ARBA00022827"/>
    </source>
</evidence>
<evidence type="ECO:0000256" key="8">
    <source>
        <dbReference type="ARBA" id="ARBA00023098"/>
    </source>
</evidence>
<dbReference type="Gene3D" id="1.20.140.10">
    <property type="entry name" value="Butyryl-CoA Dehydrogenase, subunit A, domain 3"/>
    <property type="match status" value="2"/>
</dbReference>
<evidence type="ECO:0000313" key="18">
    <source>
        <dbReference type="Proteomes" id="UP000009168"/>
    </source>
</evidence>
<evidence type="ECO:0000259" key="15">
    <source>
        <dbReference type="Pfam" id="PF14749"/>
    </source>
</evidence>
<keyword evidence="7" id="KW-0560">Oxidoreductase</keyword>
<feature type="binding site" evidence="12">
    <location>
        <position position="193"/>
    </location>
    <ligand>
        <name>FAD</name>
        <dbReference type="ChEBI" id="CHEBI:57692"/>
    </ligand>
</feature>
<gene>
    <name evidence="17" type="ORF">TTHERM_00370710</name>
</gene>
<sequence>MELVLTQKQIRKSFENIKMNPNLEEERKKCSINVFELASFLHSNTDSLDQFLLIQKMFEEDPLLKFKPEDIGASTERTHILIAQRNACISKILKAEKNIWIENYINCMVDLPVSSSVHSSVCIPYLKLLASDEQLATILPKAEAFQIQICYCSAELAHGSDLNSVQTEAHYDEQTDEFIINTPHHGATKWWIGDYGKLATHGIVFSQLFVNKVKQGVAAFLIPIRNTSQQAQLLPGIVVGDVETKHAGAQNDNGFVRFNQLRVTKESLLQRYITLNKKGQVQLQENKKILLSNMIQKRIGHVLELGLLLAQASTIAVRFSLVQDRYYNDQFGTKYIKNLDYQVIQQKVLPQLSQSYLILLTWFEMKNLSQRNIELCQKGDFSISSEVKAISNGLKALTSRLSYIGVENLRQACGNVGLSQYSGFNQILSKISSFPLYEADSVSLQEYTAKFLQKKLKDKNDESPFTKFLNHQRVQSKCNLLSEHEYEDLTNLLFILEQRAQFLALTLQKKIEQQEIANKTKQTSLESTESLTAELSDAFTDTVLLRSFKKRITKINQGQFDIIESFKSMGIIYALGRIINTVSDYIQYEYISVKQLKLINQVYKKHLLKLRANAIGLVDSFSLSDNSIKSAIGVFSGQAYETLNDWVQNKNPNNSEDEKRIVNSAIVQARSQLIQQQPKF</sequence>
<evidence type="ECO:0000256" key="2">
    <source>
        <dbReference type="ARBA" id="ARBA00004275"/>
    </source>
</evidence>
<evidence type="ECO:0000313" key="17">
    <source>
        <dbReference type="EMBL" id="EAR89256.4"/>
    </source>
</evidence>
<dbReference type="STRING" id="312017.I7MHN7"/>
<dbReference type="AlphaFoldDB" id="I7MHN7"/>
<dbReference type="PIRSF" id="PIRSF000168">
    <property type="entry name" value="Acyl-CoA_oxidase"/>
    <property type="match status" value="1"/>
</dbReference>
<name>I7MHN7_TETTS</name>
<evidence type="ECO:0000256" key="3">
    <source>
        <dbReference type="ARBA" id="ARBA00006288"/>
    </source>
</evidence>
<evidence type="ECO:0000259" key="16">
    <source>
        <dbReference type="Pfam" id="PF22924"/>
    </source>
</evidence>
<dbReference type="eggNOG" id="KOG0136">
    <property type="taxonomic scope" value="Eukaryota"/>
</dbReference>
<accession>I7MHN7</accession>
<dbReference type="SUPFAM" id="SSF56645">
    <property type="entry name" value="Acyl-CoA dehydrogenase NM domain-like"/>
    <property type="match status" value="1"/>
</dbReference>
<dbReference type="KEGG" id="tet:TTHERM_00370710"/>
<proteinExistence type="inferred from homology"/>
<evidence type="ECO:0000256" key="9">
    <source>
        <dbReference type="ARBA" id="ARBA00023140"/>
    </source>
</evidence>
<feature type="domain" description="Acyl-CoA oxidase/dehydrogenase middle" evidence="14">
    <location>
        <begin position="150"/>
        <end position="259"/>
    </location>
</feature>
<dbReference type="Pfam" id="PF14749">
    <property type="entry name" value="Acyl-CoA_ox_N"/>
    <property type="match status" value="1"/>
</dbReference>
<dbReference type="GO" id="GO:0005777">
    <property type="term" value="C:peroxisome"/>
    <property type="evidence" value="ECO:0007669"/>
    <property type="project" value="UniProtKB-SubCell"/>
</dbReference>
<dbReference type="InterPro" id="IPR046373">
    <property type="entry name" value="Acyl-CoA_Oxase/DH_mid-dom_sf"/>
</dbReference>
<dbReference type="InterPro" id="IPR036250">
    <property type="entry name" value="AcylCo_DH-like_C"/>
</dbReference>
<dbReference type="InterPro" id="IPR006091">
    <property type="entry name" value="Acyl-CoA_Oxase/DH_mid-dom"/>
</dbReference>
<dbReference type="Pfam" id="PF22924">
    <property type="entry name" value="ACOX_C_alpha1"/>
    <property type="match status" value="1"/>
</dbReference>
<dbReference type="RefSeq" id="XP_001009501.4">
    <property type="nucleotide sequence ID" value="XM_001009501.4"/>
</dbReference>
<dbReference type="GO" id="GO:0055088">
    <property type="term" value="P:lipid homeostasis"/>
    <property type="evidence" value="ECO:0007669"/>
    <property type="project" value="TreeGrafter"/>
</dbReference>
<keyword evidence="5 10" id="KW-0274">FAD</keyword>
<dbReference type="InterPro" id="IPR012258">
    <property type="entry name" value="Acyl-CoA_oxidase"/>
</dbReference>
<dbReference type="PANTHER" id="PTHR10909:SF250">
    <property type="entry name" value="PEROXISOMAL ACYL-COENZYME A OXIDASE 1"/>
    <property type="match status" value="1"/>
</dbReference>
<dbReference type="InterPro" id="IPR002655">
    <property type="entry name" value="Acyl-CoA_oxidase_C"/>
</dbReference>
<evidence type="ECO:0000256" key="6">
    <source>
        <dbReference type="ARBA" id="ARBA00022832"/>
    </source>
</evidence>
<dbReference type="FunFam" id="1.20.140.10:FF:000007">
    <property type="entry name" value="Acyl-coenzyme A oxidase"/>
    <property type="match status" value="1"/>
</dbReference>
<evidence type="ECO:0000259" key="14">
    <source>
        <dbReference type="Pfam" id="PF02770"/>
    </source>
</evidence>
<feature type="domain" description="Acyl-CoA oxidase C-alpha1" evidence="16">
    <location>
        <begin position="293"/>
        <end position="452"/>
    </location>
</feature>
<dbReference type="OrthoDB" id="434460at2759"/>
<dbReference type="Gene3D" id="1.10.540.10">
    <property type="entry name" value="Acyl-CoA dehydrogenase/oxidase, N-terminal domain"/>
    <property type="match status" value="1"/>
</dbReference>
<feature type="domain" description="Acyl-coenzyme A oxidase N-terminal" evidence="15">
    <location>
        <begin position="34"/>
        <end position="147"/>
    </location>
</feature>
<dbReference type="GeneID" id="7827872"/>
<keyword evidence="8" id="KW-0443">Lipid metabolism</keyword>
<dbReference type="EMBL" id="GG662821">
    <property type="protein sequence ID" value="EAR89256.4"/>
    <property type="molecule type" value="Genomic_DNA"/>
</dbReference>
<keyword evidence="4 10" id="KW-0285">Flavoprotein</keyword>
<reference evidence="18" key="1">
    <citation type="journal article" date="2006" name="PLoS Biol.">
        <title>Macronuclear genome sequence of the ciliate Tetrahymena thermophila, a model eukaryote.</title>
        <authorList>
            <person name="Eisen J.A."/>
            <person name="Coyne R.S."/>
            <person name="Wu M."/>
            <person name="Wu D."/>
            <person name="Thiagarajan M."/>
            <person name="Wortman J.R."/>
            <person name="Badger J.H."/>
            <person name="Ren Q."/>
            <person name="Amedeo P."/>
            <person name="Jones K.M."/>
            <person name="Tallon L.J."/>
            <person name="Delcher A.L."/>
            <person name="Salzberg S.L."/>
            <person name="Silva J.C."/>
            <person name="Haas B.J."/>
            <person name="Majoros W.H."/>
            <person name="Farzad M."/>
            <person name="Carlton J.M."/>
            <person name="Smith R.K. Jr."/>
            <person name="Garg J."/>
            <person name="Pearlman R.E."/>
            <person name="Karrer K.M."/>
            <person name="Sun L."/>
            <person name="Manning G."/>
            <person name="Elde N.C."/>
            <person name="Turkewitz A.P."/>
            <person name="Asai D.J."/>
            <person name="Wilkes D.E."/>
            <person name="Wang Y."/>
            <person name="Cai H."/>
            <person name="Collins K."/>
            <person name="Stewart B.A."/>
            <person name="Lee S.R."/>
            <person name="Wilamowska K."/>
            <person name="Weinberg Z."/>
            <person name="Ruzzo W.L."/>
            <person name="Wloga D."/>
            <person name="Gaertig J."/>
            <person name="Frankel J."/>
            <person name="Tsao C.-C."/>
            <person name="Gorovsky M.A."/>
            <person name="Keeling P.J."/>
            <person name="Waller R.F."/>
            <person name="Patron N.J."/>
            <person name="Cherry J.M."/>
            <person name="Stover N.A."/>
            <person name="Krieger C.J."/>
            <person name="del Toro C."/>
            <person name="Ryder H.F."/>
            <person name="Williamson S.C."/>
            <person name="Barbeau R.A."/>
            <person name="Hamilton E.P."/>
            <person name="Orias E."/>
        </authorList>
    </citation>
    <scope>NUCLEOTIDE SEQUENCE [LARGE SCALE GENOMIC DNA]</scope>
    <source>
        <strain evidence="18">SB210</strain>
    </source>
</reference>
<feature type="active site" description="Proton acceptor" evidence="11">
    <location>
        <position position="438"/>
    </location>
</feature>
<comment type="subcellular location">
    <subcellularLocation>
        <location evidence="2">Peroxisome</location>
    </subcellularLocation>
</comment>
<evidence type="ECO:0000256" key="4">
    <source>
        <dbReference type="ARBA" id="ARBA00022630"/>
    </source>
</evidence>
<dbReference type="Pfam" id="PF02770">
    <property type="entry name" value="Acyl-CoA_dh_M"/>
    <property type="match status" value="1"/>
</dbReference>
<dbReference type="InterPro" id="IPR029320">
    <property type="entry name" value="Acyl-CoA_ox_N"/>
</dbReference>
<evidence type="ECO:0000256" key="11">
    <source>
        <dbReference type="PIRSR" id="PIRSR000168-1"/>
    </source>
</evidence>
<dbReference type="InParanoid" id="I7MHN7"/>
<keyword evidence="9" id="KW-0576">Peroxisome</keyword>
<evidence type="ECO:0000256" key="1">
    <source>
        <dbReference type="ARBA" id="ARBA00001974"/>
    </source>
</evidence>
<dbReference type="GO" id="GO:0033540">
    <property type="term" value="P:fatty acid beta-oxidation using acyl-CoA oxidase"/>
    <property type="evidence" value="ECO:0007669"/>
    <property type="project" value="TreeGrafter"/>
</dbReference>
<dbReference type="InterPro" id="IPR009100">
    <property type="entry name" value="AcylCoA_DH/oxidase_NM_dom_sf"/>
</dbReference>
<comment type="cofactor">
    <cofactor evidence="1">
        <name>FAD</name>
        <dbReference type="ChEBI" id="CHEBI:57692"/>
    </cofactor>
</comment>
<evidence type="ECO:0000259" key="13">
    <source>
        <dbReference type="Pfam" id="PF01756"/>
    </source>
</evidence>
<evidence type="ECO:0000256" key="7">
    <source>
        <dbReference type="ARBA" id="ARBA00023002"/>
    </source>
</evidence>
<dbReference type="Gene3D" id="2.40.110.10">
    <property type="entry name" value="Butyryl-CoA Dehydrogenase, subunit A, domain 2"/>
    <property type="match status" value="1"/>
</dbReference>
<organism evidence="17 18">
    <name type="scientific">Tetrahymena thermophila (strain SB210)</name>
    <dbReference type="NCBI Taxonomy" id="312017"/>
    <lineage>
        <taxon>Eukaryota</taxon>
        <taxon>Sar</taxon>
        <taxon>Alveolata</taxon>
        <taxon>Ciliophora</taxon>
        <taxon>Intramacronucleata</taxon>
        <taxon>Oligohymenophorea</taxon>
        <taxon>Hymenostomatida</taxon>
        <taxon>Tetrahymenina</taxon>
        <taxon>Tetrahymenidae</taxon>
        <taxon>Tetrahymena</taxon>
    </lineage>
</organism>
<comment type="similarity">
    <text evidence="3 10">Belongs to the acyl-CoA oxidase family.</text>
</comment>
<dbReference type="GO" id="GO:0071949">
    <property type="term" value="F:FAD binding"/>
    <property type="evidence" value="ECO:0007669"/>
    <property type="project" value="InterPro"/>
</dbReference>
<feature type="domain" description="Acyl-CoA oxidase C-terminal" evidence="13">
    <location>
        <begin position="488"/>
        <end position="662"/>
    </location>
</feature>
<dbReference type="GO" id="GO:0003997">
    <property type="term" value="F:acyl-CoA oxidase activity"/>
    <property type="evidence" value="ECO:0007669"/>
    <property type="project" value="InterPro"/>
</dbReference>
<keyword evidence="18" id="KW-1185">Reference proteome</keyword>
<dbReference type="GO" id="GO:0005504">
    <property type="term" value="F:fatty acid binding"/>
    <property type="evidence" value="ECO:0007669"/>
    <property type="project" value="TreeGrafter"/>
</dbReference>
<dbReference type="InterPro" id="IPR055060">
    <property type="entry name" value="ACOX_C_alpha1"/>
</dbReference>
<dbReference type="InterPro" id="IPR037069">
    <property type="entry name" value="AcylCoA_DH/ox_N_sf"/>
</dbReference>